<dbReference type="Proteomes" id="UP001314169">
    <property type="component" value="Chromosome 13"/>
</dbReference>
<accession>A0ABN9ZBN7</accession>
<protein>
    <recommendedName>
        <fullName evidence="3">Secreted protein</fullName>
    </recommendedName>
</protein>
<name>A0ABN9ZBN7_PIPNA</name>
<evidence type="ECO:0000313" key="2">
    <source>
        <dbReference type="Proteomes" id="UP001314169"/>
    </source>
</evidence>
<proteinExistence type="predicted"/>
<evidence type="ECO:0008006" key="3">
    <source>
        <dbReference type="Google" id="ProtNLM"/>
    </source>
</evidence>
<reference evidence="1" key="1">
    <citation type="submission" date="2023-12" db="EMBL/GenBank/DDBJ databases">
        <authorList>
            <person name="Brown T."/>
        </authorList>
    </citation>
    <scope>NUCLEOTIDE SEQUENCE</scope>
</reference>
<gene>
    <name evidence="1" type="ORF">MPIPNATIZW_LOCUS4047</name>
</gene>
<evidence type="ECO:0000313" key="1">
    <source>
        <dbReference type="EMBL" id="CAK6435741.1"/>
    </source>
</evidence>
<dbReference type="EMBL" id="OY882870">
    <property type="protein sequence ID" value="CAK6435741.1"/>
    <property type="molecule type" value="Genomic_DNA"/>
</dbReference>
<sequence length="133" mass="14919">MWLSQDHSVFVLLLFGSADRWVCRPLPQGMCAVFSLGIALRGMWSEVVIVLLSLSVRLHAQVSAVPHRTGMEHTSADIYIHLTQTAPKGQAPGRLPVWGRWPFRRQKAENECHFGNASIHGVFVSVLFCDPER</sequence>
<organism evidence="1 2">
    <name type="scientific">Pipistrellus nathusii</name>
    <name type="common">Nathusius' pipistrelle</name>
    <dbReference type="NCBI Taxonomy" id="59473"/>
    <lineage>
        <taxon>Eukaryota</taxon>
        <taxon>Metazoa</taxon>
        <taxon>Chordata</taxon>
        <taxon>Craniata</taxon>
        <taxon>Vertebrata</taxon>
        <taxon>Euteleostomi</taxon>
        <taxon>Mammalia</taxon>
        <taxon>Eutheria</taxon>
        <taxon>Laurasiatheria</taxon>
        <taxon>Chiroptera</taxon>
        <taxon>Yangochiroptera</taxon>
        <taxon>Vespertilionidae</taxon>
        <taxon>Pipistrellus</taxon>
    </lineage>
</organism>
<keyword evidence="2" id="KW-1185">Reference proteome</keyword>